<keyword evidence="10" id="KW-1185">Reference proteome</keyword>
<feature type="compositionally biased region" description="Polar residues" evidence="6">
    <location>
        <begin position="301"/>
        <end position="310"/>
    </location>
</feature>
<keyword evidence="4 7" id="KW-1133">Transmembrane helix</keyword>
<feature type="compositionally biased region" description="Polar residues" evidence="6">
    <location>
        <begin position="327"/>
        <end position="340"/>
    </location>
</feature>
<protein>
    <submittedName>
        <fullName evidence="9">Anti-sigma factor domain-containing protein</fullName>
    </submittedName>
</protein>
<evidence type="ECO:0000256" key="4">
    <source>
        <dbReference type="ARBA" id="ARBA00022989"/>
    </source>
</evidence>
<feature type="transmembrane region" description="Helical" evidence="7">
    <location>
        <begin position="60"/>
        <end position="80"/>
    </location>
</feature>
<comment type="caution">
    <text evidence="9">The sequence shown here is derived from an EMBL/GenBank/DDBJ whole genome shotgun (WGS) entry which is preliminary data.</text>
</comment>
<organism evidence="9 10">
    <name type="scientific">Desulfosporosinus fructosivorans</name>
    <dbReference type="NCBI Taxonomy" id="2018669"/>
    <lineage>
        <taxon>Bacteria</taxon>
        <taxon>Bacillati</taxon>
        <taxon>Bacillota</taxon>
        <taxon>Clostridia</taxon>
        <taxon>Eubacteriales</taxon>
        <taxon>Desulfitobacteriaceae</taxon>
        <taxon>Desulfosporosinus</taxon>
    </lineage>
</organism>
<evidence type="ECO:0000256" key="7">
    <source>
        <dbReference type="SAM" id="Phobius"/>
    </source>
</evidence>
<evidence type="ECO:0000259" key="8">
    <source>
        <dbReference type="PROSITE" id="PS51849"/>
    </source>
</evidence>
<feature type="compositionally biased region" description="Basic and acidic residues" evidence="6">
    <location>
        <begin position="269"/>
        <end position="298"/>
    </location>
</feature>
<accession>A0A4Z0R5M2</accession>
<dbReference type="InterPro" id="IPR055431">
    <property type="entry name" value="RsgI_M"/>
</dbReference>
<name>A0A4Z0R5M2_9FIRM</name>
<dbReference type="Pfam" id="PF12791">
    <property type="entry name" value="RsgI_N"/>
    <property type="match status" value="1"/>
</dbReference>
<evidence type="ECO:0000313" key="10">
    <source>
        <dbReference type="Proteomes" id="UP000298460"/>
    </source>
</evidence>
<feature type="compositionally biased region" description="Basic and acidic residues" evidence="6">
    <location>
        <begin position="315"/>
        <end position="326"/>
    </location>
</feature>
<sequence length="340" mass="37352">MEKTKGLVMRTSAKVTIILTAKGDYIEISTPKEPPLVGQTIEVALKPLGIPWFHNSWRKYSTVAAALLLVLSITAFYLFIPNMAVASVALDINQGVELMINKDGKVINVRDVNGGSSIIEGLSIKGLDVYQAVNLIVEKAHNKEMLNETKNLVLASVVPLNKWGNQLIDTEKLRNAIRDDLILRNQSGSVFVGQTSQAIQQEARQLGMTVNSYQIYDRCKENGIIVQPETLRIDVQKALLDANVSISSLFPEEGLEVIAQNGMSNSNDTQHKPTDQKASEHIQPSDKDSKPTENHGDTNDSENQSHSPVIQPSPDKSHDMSERSSDHSSLIQPPTATSHD</sequence>
<comment type="subcellular location">
    <subcellularLocation>
        <location evidence="1">Cell membrane</location>
        <topology evidence="1">Single-pass membrane protein</topology>
    </subcellularLocation>
</comment>
<dbReference type="AlphaFoldDB" id="A0A4Z0R5M2"/>
<evidence type="ECO:0000256" key="6">
    <source>
        <dbReference type="SAM" id="MobiDB-lite"/>
    </source>
</evidence>
<dbReference type="PROSITE" id="PS51849">
    <property type="entry name" value="RSGI_N"/>
    <property type="match status" value="1"/>
</dbReference>
<keyword evidence="2" id="KW-1003">Cell membrane</keyword>
<dbReference type="Pfam" id="PF23750">
    <property type="entry name" value="RsgI_M"/>
    <property type="match status" value="1"/>
</dbReference>
<evidence type="ECO:0000256" key="5">
    <source>
        <dbReference type="ARBA" id="ARBA00023136"/>
    </source>
</evidence>
<reference evidence="9 10" key="1">
    <citation type="submission" date="2019-03" db="EMBL/GenBank/DDBJ databases">
        <title>Draft Genome Sequence of Desulfosporosinus fructosivorans Strain 63.6F, Isolated from Marine Sediment in the Baltic Sea.</title>
        <authorList>
            <person name="Hausmann B."/>
            <person name="Vandieken V."/>
            <person name="Pjevac P."/>
            <person name="Schreck K."/>
            <person name="Herbold C.W."/>
            <person name="Loy A."/>
        </authorList>
    </citation>
    <scope>NUCLEOTIDE SEQUENCE [LARGE SCALE GENOMIC DNA]</scope>
    <source>
        <strain evidence="9 10">63.6F</strain>
    </source>
</reference>
<evidence type="ECO:0000256" key="1">
    <source>
        <dbReference type="ARBA" id="ARBA00004162"/>
    </source>
</evidence>
<dbReference type="EMBL" id="SPQQ01000005">
    <property type="protein sequence ID" value="TGE37297.1"/>
    <property type="molecule type" value="Genomic_DNA"/>
</dbReference>
<keyword evidence="3 7" id="KW-0812">Transmembrane</keyword>
<dbReference type="Proteomes" id="UP000298460">
    <property type="component" value="Unassembled WGS sequence"/>
</dbReference>
<proteinExistence type="predicted"/>
<evidence type="ECO:0000256" key="2">
    <source>
        <dbReference type="ARBA" id="ARBA00022475"/>
    </source>
</evidence>
<feature type="domain" description="RsgI N-terminal anti-sigma" evidence="8">
    <location>
        <begin position="4"/>
        <end position="52"/>
    </location>
</feature>
<keyword evidence="5 7" id="KW-0472">Membrane</keyword>
<dbReference type="GO" id="GO:0005886">
    <property type="term" value="C:plasma membrane"/>
    <property type="evidence" value="ECO:0007669"/>
    <property type="project" value="UniProtKB-SubCell"/>
</dbReference>
<gene>
    <name evidence="9" type="ORF">E4K67_15730</name>
</gene>
<feature type="region of interest" description="Disordered" evidence="6">
    <location>
        <begin position="263"/>
        <end position="340"/>
    </location>
</feature>
<evidence type="ECO:0000313" key="9">
    <source>
        <dbReference type="EMBL" id="TGE37297.1"/>
    </source>
</evidence>
<dbReference type="InterPro" id="IPR024449">
    <property type="entry name" value="Anti-sigma_RsgI_N"/>
</dbReference>
<evidence type="ECO:0000256" key="3">
    <source>
        <dbReference type="ARBA" id="ARBA00022692"/>
    </source>
</evidence>
<dbReference type="RefSeq" id="WP_135548333.1">
    <property type="nucleotide sequence ID" value="NZ_SPQQ01000005.1"/>
</dbReference>
<dbReference type="OrthoDB" id="1793324at2"/>